<dbReference type="InterPro" id="IPR020103">
    <property type="entry name" value="PsdUridine_synth_cat_dom_sf"/>
</dbReference>
<comment type="caution">
    <text evidence="7">The sequence shown here is derived from an EMBL/GenBank/DDBJ whole genome shotgun (WGS) entry which is preliminary data.</text>
</comment>
<gene>
    <name evidence="4 7" type="primary">truA</name>
    <name evidence="7" type="ORF">GO608_02090</name>
</gene>
<dbReference type="PIRSF" id="PIRSF001430">
    <property type="entry name" value="tRNA_psdUrid_synth"/>
    <property type="match status" value="1"/>
</dbReference>
<feature type="binding site" evidence="4">
    <location>
        <position position="122"/>
    </location>
    <ligand>
        <name>substrate</name>
    </ligand>
</feature>
<evidence type="ECO:0000256" key="3">
    <source>
        <dbReference type="ARBA" id="ARBA00023235"/>
    </source>
</evidence>
<proteinExistence type="inferred from homology"/>
<feature type="domain" description="Pseudouridine synthase I TruA alpha/beta" evidence="6">
    <location>
        <begin position="155"/>
        <end position="256"/>
    </location>
</feature>
<accession>A0ABX1N0X9</accession>
<dbReference type="GO" id="GO:0160147">
    <property type="term" value="F:tRNA pseudouridine(38-40) synthase activity"/>
    <property type="evidence" value="ECO:0007669"/>
    <property type="project" value="UniProtKB-EC"/>
</dbReference>
<comment type="subunit">
    <text evidence="4">Homodimer.</text>
</comment>
<name>A0ABX1N0X9_9RHOO</name>
<dbReference type="PANTHER" id="PTHR11142:SF0">
    <property type="entry name" value="TRNA PSEUDOURIDINE SYNTHASE-LIKE 1"/>
    <property type="match status" value="1"/>
</dbReference>
<dbReference type="CDD" id="cd02570">
    <property type="entry name" value="PseudoU_synth_EcTruA"/>
    <property type="match status" value="1"/>
</dbReference>
<comment type="catalytic activity">
    <reaction evidence="4 5">
        <text>uridine(38/39/40) in tRNA = pseudouridine(38/39/40) in tRNA</text>
        <dbReference type="Rhea" id="RHEA:22376"/>
        <dbReference type="Rhea" id="RHEA-COMP:10085"/>
        <dbReference type="Rhea" id="RHEA-COMP:10087"/>
        <dbReference type="ChEBI" id="CHEBI:65314"/>
        <dbReference type="ChEBI" id="CHEBI:65315"/>
        <dbReference type="EC" id="5.4.99.12"/>
    </reaction>
</comment>
<dbReference type="HAMAP" id="MF_00171">
    <property type="entry name" value="TruA"/>
    <property type="match status" value="1"/>
</dbReference>
<evidence type="ECO:0000259" key="6">
    <source>
        <dbReference type="Pfam" id="PF01416"/>
    </source>
</evidence>
<evidence type="ECO:0000256" key="5">
    <source>
        <dbReference type="RuleBase" id="RU003792"/>
    </source>
</evidence>
<dbReference type="EMBL" id="WTVH01000002">
    <property type="protein sequence ID" value="NMF92124.1"/>
    <property type="molecule type" value="Genomic_DNA"/>
</dbReference>
<feature type="active site" description="Nucleophile" evidence="4">
    <location>
        <position position="64"/>
    </location>
</feature>
<dbReference type="EC" id="5.4.99.12" evidence="4"/>
<dbReference type="InterPro" id="IPR020094">
    <property type="entry name" value="TruA/RsuA/RluB/E/F_N"/>
</dbReference>
<dbReference type="Proteomes" id="UP000601990">
    <property type="component" value="Unassembled WGS sequence"/>
</dbReference>
<dbReference type="PANTHER" id="PTHR11142">
    <property type="entry name" value="PSEUDOURIDYLATE SYNTHASE"/>
    <property type="match status" value="1"/>
</dbReference>
<protein>
    <recommendedName>
        <fullName evidence="4">tRNA pseudouridine synthase A</fullName>
        <ecNumber evidence="4">5.4.99.12</ecNumber>
    </recommendedName>
    <alternativeName>
        <fullName evidence="4">tRNA pseudouridine(38-40) synthase</fullName>
    </alternativeName>
    <alternativeName>
        <fullName evidence="4">tRNA pseudouridylate synthase I</fullName>
    </alternativeName>
    <alternativeName>
        <fullName evidence="4">tRNA-uridine isomerase I</fullName>
    </alternativeName>
</protein>
<keyword evidence="2 4" id="KW-0819">tRNA processing</keyword>
<dbReference type="InterPro" id="IPR001406">
    <property type="entry name" value="PsdUridine_synth_TruA"/>
</dbReference>
<dbReference type="InterPro" id="IPR020095">
    <property type="entry name" value="PsdUridine_synth_TruA_C"/>
</dbReference>
<comment type="similarity">
    <text evidence="1 4 5">Belongs to the tRNA pseudouridine synthase TruA family.</text>
</comment>
<keyword evidence="8" id="KW-1185">Reference proteome</keyword>
<evidence type="ECO:0000256" key="2">
    <source>
        <dbReference type="ARBA" id="ARBA00022694"/>
    </source>
</evidence>
<evidence type="ECO:0000256" key="1">
    <source>
        <dbReference type="ARBA" id="ARBA00009375"/>
    </source>
</evidence>
<comment type="function">
    <text evidence="4">Formation of pseudouridine at positions 38, 39 and 40 in the anticodon stem and loop of transfer RNAs.</text>
</comment>
<organism evidence="7 8">
    <name type="scientific">Aromatoleum buckelii</name>
    <dbReference type="NCBI Taxonomy" id="200254"/>
    <lineage>
        <taxon>Bacteria</taxon>
        <taxon>Pseudomonadati</taxon>
        <taxon>Pseudomonadota</taxon>
        <taxon>Betaproteobacteria</taxon>
        <taxon>Rhodocyclales</taxon>
        <taxon>Rhodocyclaceae</taxon>
        <taxon>Aromatoleum</taxon>
    </lineage>
</organism>
<dbReference type="Gene3D" id="3.30.70.580">
    <property type="entry name" value="Pseudouridine synthase I, catalytic domain, N-terminal subdomain"/>
    <property type="match status" value="1"/>
</dbReference>
<feature type="domain" description="Pseudouridine synthase I TruA alpha/beta" evidence="6">
    <location>
        <begin position="21"/>
        <end position="115"/>
    </location>
</feature>
<dbReference type="SUPFAM" id="SSF55120">
    <property type="entry name" value="Pseudouridine synthase"/>
    <property type="match status" value="1"/>
</dbReference>
<dbReference type="Pfam" id="PF01416">
    <property type="entry name" value="PseudoU_synth_1"/>
    <property type="match status" value="2"/>
</dbReference>
<dbReference type="Gene3D" id="3.30.70.660">
    <property type="entry name" value="Pseudouridine synthase I, catalytic domain, C-terminal subdomain"/>
    <property type="match status" value="1"/>
</dbReference>
<dbReference type="InterPro" id="IPR020097">
    <property type="entry name" value="PsdUridine_synth_TruA_a/b_dom"/>
</dbReference>
<evidence type="ECO:0000313" key="7">
    <source>
        <dbReference type="EMBL" id="NMF92124.1"/>
    </source>
</evidence>
<reference evidence="7" key="1">
    <citation type="submission" date="2019-12" db="EMBL/GenBank/DDBJ databases">
        <title>Comparative genomics gives insights into the taxonomy of the Azoarcus-Aromatoleum group and reveals separate origins of nif in the plant-associated Azoarcus and non-plant-associated Aromatoleum sub-groups.</title>
        <authorList>
            <person name="Lafos M."/>
            <person name="Maluk M."/>
            <person name="Batista M."/>
            <person name="Junghare M."/>
            <person name="Carmona M."/>
            <person name="Faoro H."/>
            <person name="Cruz L.M."/>
            <person name="Battistoni F."/>
            <person name="De Souza E."/>
            <person name="Pedrosa F."/>
            <person name="Chen W.-M."/>
            <person name="Poole P.S."/>
            <person name="Dixon R.A."/>
            <person name="James E.K."/>
        </authorList>
    </citation>
    <scope>NUCLEOTIDE SEQUENCE</scope>
    <source>
        <strain evidence="7">U120</strain>
    </source>
</reference>
<evidence type="ECO:0000313" key="8">
    <source>
        <dbReference type="Proteomes" id="UP000601990"/>
    </source>
</evidence>
<dbReference type="NCBIfam" id="TIGR00071">
    <property type="entry name" value="hisT_truA"/>
    <property type="match status" value="1"/>
</dbReference>
<keyword evidence="3 4" id="KW-0413">Isomerase</keyword>
<comment type="caution">
    <text evidence="4">Lacks conserved residue(s) required for the propagation of feature annotation.</text>
</comment>
<evidence type="ECO:0000256" key="4">
    <source>
        <dbReference type="HAMAP-Rule" id="MF_00171"/>
    </source>
</evidence>
<sequence length="277" mass="30579">MHRVGRGLAGDREVRIVLGVEYAGNAFEGFQSQAHGRTVQDHLETAIGHIAAHPVRLHCAGRTDAGVHATAQVVHFDTESVRPNSGWVRGVNSRLSSPVVVRWATEAGDVFHARFCAVSRRYRYILHNSPVRPALLAGRVGWFHPPLDETVMADAARCLEGWHDFSAFRAAGCQAKSPVKLMHEVRVQRTGDYIVFDFWANAFLHHMVRNLVGALVYVGKGRHSTAWLAEVLAARDRSLAALTFPADGLYLCGVEYAPHWSLPGEGRIIAVPRIPFV</sequence>